<dbReference type="Proteomes" id="UP000504693">
    <property type="component" value="Chromosome"/>
</dbReference>
<feature type="domain" description="Response regulatory" evidence="2">
    <location>
        <begin position="6"/>
        <end position="129"/>
    </location>
</feature>
<keyword evidence="1" id="KW-0597">Phosphoprotein</keyword>
<evidence type="ECO:0000313" key="4">
    <source>
        <dbReference type="Proteomes" id="UP000504693"/>
    </source>
</evidence>
<dbReference type="EMBL" id="CP053921">
    <property type="protein sequence ID" value="QKG72549.1"/>
    <property type="molecule type" value="Genomic_DNA"/>
</dbReference>
<evidence type="ECO:0000256" key="1">
    <source>
        <dbReference type="PROSITE-ProRule" id="PRU00169"/>
    </source>
</evidence>
<organism evidence="3 4">
    <name type="scientific">Erythrobacter mangrovi</name>
    <dbReference type="NCBI Taxonomy" id="2739433"/>
    <lineage>
        <taxon>Bacteria</taxon>
        <taxon>Pseudomonadati</taxon>
        <taxon>Pseudomonadota</taxon>
        <taxon>Alphaproteobacteria</taxon>
        <taxon>Sphingomonadales</taxon>
        <taxon>Erythrobacteraceae</taxon>
        <taxon>Erythrobacter/Porphyrobacter group</taxon>
        <taxon>Erythrobacter</taxon>
    </lineage>
</organism>
<evidence type="ECO:0000313" key="3">
    <source>
        <dbReference type="EMBL" id="QKG72549.1"/>
    </source>
</evidence>
<dbReference type="SUPFAM" id="SSF52172">
    <property type="entry name" value="CheY-like"/>
    <property type="match status" value="1"/>
</dbReference>
<evidence type="ECO:0000259" key="2">
    <source>
        <dbReference type="PROSITE" id="PS50110"/>
    </source>
</evidence>
<dbReference type="InterPro" id="IPR011006">
    <property type="entry name" value="CheY-like_superfamily"/>
</dbReference>
<dbReference type="Pfam" id="PF00072">
    <property type="entry name" value="Response_reg"/>
    <property type="match status" value="1"/>
</dbReference>
<keyword evidence="4" id="KW-1185">Reference proteome</keyword>
<dbReference type="CDD" id="cd00156">
    <property type="entry name" value="REC"/>
    <property type="match status" value="1"/>
</dbReference>
<feature type="modified residue" description="4-aspartylphosphate" evidence="1">
    <location>
        <position position="63"/>
    </location>
</feature>
<dbReference type="KEGG" id="emv:HQR01_14885"/>
<proteinExistence type="predicted"/>
<dbReference type="GO" id="GO:0000160">
    <property type="term" value="P:phosphorelay signal transduction system"/>
    <property type="evidence" value="ECO:0007669"/>
    <property type="project" value="InterPro"/>
</dbReference>
<dbReference type="AlphaFoldDB" id="A0A7D4CEJ2"/>
<dbReference type="PROSITE" id="PS50110">
    <property type="entry name" value="RESPONSE_REGULATORY"/>
    <property type="match status" value="1"/>
</dbReference>
<gene>
    <name evidence="3" type="ORF">HQR01_14885</name>
</gene>
<dbReference type="Gene3D" id="3.40.50.2300">
    <property type="match status" value="1"/>
</dbReference>
<sequence length="314" mass="35027">MNLDIGILWIEDSFSADEEASLRRRVEEAGFIARIDTMPNGEGIEERARKHQLYHVYDIILLDYRLQNENGDDLAPKVRQLFPATSILFYSGSEDESTLRQLIAANAVEGVFCSARQGGRFIERAGSLIDQTARSLDRLSGMRGLAMKVVAECDDHMKRAVLSMTARDEKCAAKMADLDNDVSKDLDGVKDAYQAASDLDERMKTRAVDSMKLFKHFRRLTQVVAGSPQSFGLDLEAVDELRELRTATKDYGTHVLGKRNVLGHVVEVEGDAGWELSGSDTIAIGDFPEIRQAFASHIKAVRRMTELVTLLDTQ</sequence>
<reference evidence="3 4" key="1">
    <citation type="submission" date="2020-05" db="EMBL/GenBank/DDBJ databases">
        <title>Erythrobacter mangrovi sp. nov., isolated from rhizosphere soil of mangrove plant (Kandelia candel).</title>
        <authorList>
            <person name="Ye Y.H."/>
        </authorList>
    </citation>
    <scope>NUCLEOTIDE SEQUENCE [LARGE SCALE GENOMIC DNA]</scope>
    <source>
        <strain evidence="3 4">EB310</strain>
    </source>
</reference>
<name>A0A7D4CEJ2_9SPHN</name>
<dbReference type="RefSeq" id="WP_173215912.1">
    <property type="nucleotide sequence ID" value="NZ_CP053921.1"/>
</dbReference>
<dbReference type="InterPro" id="IPR001789">
    <property type="entry name" value="Sig_transdc_resp-reg_receiver"/>
</dbReference>
<protein>
    <submittedName>
        <fullName evidence="3">Response regulator</fullName>
    </submittedName>
</protein>
<accession>A0A7D4CEJ2</accession>